<comment type="similarity">
    <text evidence="3">Belongs to the alkaline phosphatase family.</text>
</comment>
<dbReference type="InterPro" id="IPR017850">
    <property type="entry name" value="Alkaline_phosphatase_core_sf"/>
</dbReference>
<dbReference type="PANTHER" id="PTHR11596">
    <property type="entry name" value="ALKALINE PHOSPHATASE"/>
    <property type="match status" value="1"/>
</dbReference>
<protein>
    <submittedName>
        <fullName evidence="5">Alkaline phosphatase</fullName>
        <ecNumber evidence="5">3.1.3.1</ecNumber>
    </submittedName>
</protein>
<evidence type="ECO:0000313" key="5">
    <source>
        <dbReference type="EMBL" id="QJC58035.1"/>
    </source>
</evidence>
<comment type="cofactor">
    <cofactor evidence="2">
        <name>Mg(2+)</name>
        <dbReference type="ChEBI" id="CHEBI:18420"/>
    </cofactor>
    <text evidence="2">Binds 1 Mg(2+) ion.</text>
</comment>
<dbReference type="PANTHER" id="PTHR11596:SF72">
    <property type="entry name" value="ALKALINE PHOSPHATASE"/>
    <property type="match status" value="1"/>
</dbReference>
<feature type="binding site" evidence="2">
    <location>
        <position position="549"/>
    </location>
    <ligand>
        <name>Zn(2+)</name>
        <dbReference type="ChEBI" id="CHEBI:29105"/>
        <label>2</label>
    </ligand>
</feature>
<dbReference type="EC" id="3.1.3.1" evidence="5"/>
<dbReference type="SUPFAM" id="SSF53649">
    <property type="entry name" value="Alkaline phosphatase-like"/>
    <property type="match status" value="1"/>
</dbReference>
<feature type="binding site" evidence="2">
    <location>
        <position position="392"/>
    </location>
    <ligand>
        <name>Zn(2+)</name>
        <dbReference type="ChEBI" id="CHEBI:29105"/>
        <label>2</label>
    </ligand>
</feature>
<accession>A0A6H2HDS3</accession>
<feature type="active site" description="Phosphoserine intermediate" evidence="1">
    <location>
        <position position="188"/>
    </location>
</feature>
<sequence length="608" mass="65835">MKKIHSFARFAATSLALGLTLAGHSSVFAQAIFPIDRAAILAGSKFDFKVEFDRVVDAAKTRISINGIDAAKVLGAEPQFIFNEDGKKVSSFVLPGVMLDKPGSYDVVAVSGNARMQVTWEVYATGPRKAKNVILFIGDGMTVANRTAARILSKGIKEGKYLGRLSFDDMSNMALVGTSGVDSIITDSANSMSAYTTGHKTSVNALGVYVSRAKDNLAHPKVETITELIKRKTNMAVGIVSDAEVEDATPAGMVAHTRRRADKDIIAEQLFFSRADVIMGGGSAYFLPQTTPGSKRKDTNNLIDLFKLDDYAFASTDKEMKQAAANPKTRKLLGLFHPENMDGALDRHFLKKGTVPQFPEQPDLADMTRTAIEVLSRNPNGFVLMVEAGLIDKFNHPLDWERSVYDTIMLSNAVQVAKDFAAKNNDTFIMVTPDHTHGASIVGTIDDNKPGTEMRNKVGVYADAGYPNYPKANKDGYPEKVDVSKRLAFFYGNTPDYYETFQPKMNDPFVPAIKLTKDGPYVANPAYKDVPGAVLRTGILPQSADTGTHTADDGVLSAMGPGSERIHGFMDNTEIFRAMADSLGLAANANSTKMVKASKVVKPVTAAK</sequence>
<evidence type="ECO:0000313" key="6">
    <source>
        <dbReference type="Proteomes" id="UP000502041"/>
    </source>
</evidence>
<reference evidence="5 6" key="1">
    <citation type="submission" date="2020-04" db="EMBL/GenBank/DDBJ databases">
        <title>Complete genome of a Psychrophilic, Marine, Gas Vacuolate Bacterium Polaromonas vacuolata KCTC 22033T.</title>
        <authorList>
            <person name="Hwang K."/>
            <person name="Kim K.M."/>
        </authorList>
    </citation>
    <scope>NUCLEOTIDE SEQUENCE [LARGE SCALE GENOMIC DNA]</scope>
    <source>
        <strain evidence="5 6">KCTC 22033</strain>
    </source>
</reference>
<evidence type="ECO:0000256" key="2">
    <source>
        <dbReference type="PIRSR" id="PIRSR601952-2"/>
    </source>
</evidence>
<name>A0A6H2HDS3_9BURK</name>
<keyword evidence="2" id="KW-0479">Metal-binding</keyword>
<feature type="binding site" evidence="2">
    <location>
        <position position="247"/>
    </location>
    <ligand>
        <name>Mg(2+)</name>
        <dbReference type="ChEBI" id="CHEBI:18420"/>
    </ligand>
</feature>
<gene>
    <name evidence="5" type="primary">phoA</name>
    <name evidence="5" type="ORF">HC248_03372</name>
</gene>
<feature type="binding site" evidence="2">
    <location>
        <position position="396"/>
    </location>
    <ligand>
        <name>Zn(2+)</name>
        <dbReference type="ChEBI" id="CHEBI:29105"/>
        <label>2</label>
    </ligand>
</feature>
<dbReference type="InterPro" id="IPR001952">
    <property type="entry name" value="Alkaline_phosphatase"/>
</dbReference>
<keyword evidence="4" id="KW-0732">Signal</keyword>
<feature type="chain" id="PRO_5026209058" evidence="4">
    <location>
        <begin position="30"/>
        <end position="608"/>
    </location>
</feature>
<evidence type="ECO:0000256" key="3">
    <source>
        <dbReference type="RuleBase" id="RU003946"/>
    </source>
</evidence>
<feature type="binding site" evidence="2">
    <location>
        <position position="435"/>
    </location>
    <ligand>
        <name>Zn(2+)</name>
        <dbReference type="ChEBI" id="CHEBI:29105"/>
        <label>2</label>
    </ligand>
</feature>
<dbReference type="Gene3D" id="3.40.720.10">
    <property type="entry name" value="Alkaline Phosphatase, subunit A"/>
    <property type="match status" value="1"/>
</dbReference>
<dbReference type="PRINTS" id="PR00113">
    <property type="entry name" value="ALKPHPHTASE"/>
</dbReference>
<organism evidence="5 6">
    <name type="scientific">Polaromonas vacuolata</name>
    <dbReference type="NCBI Taxonomy" id="37448"/>
    <lineage>
        <taxon>Bacteria</taxon>
        <taxon>Pseudomonadati</taxon>
        <taxon>Pseudomonadota</taxon>
        <taxon>Betaproteobacteria</taxon>
        <taxon>Burkholderiales</taxon>
        <taxon>Comamonadaceae</taxon>
        <taxon>Polaromonas</taxon>
    </lineage>
</organism>
<feature type="binding site" evidence="2">
    <location>
        <position position="139"/>
    </location>
    <ligand>
        <name>Mg(2+)</name>
        <dbReference type="ChEBI" id="CHEBI:18420"/>
    </ligand>
</feature>
<dbReference type="SMART" id="SM00098">
    <property type="entry name" value="alkPPc"/>
    <property type="match status" value="1"/>
</dbReference>
<feature type="binding site" evidence="2">
    <location>
        <position position="139"/>
    </location>
    <ligand>
        <name>Zn(2+)</name>
        <dbReference type="ChEBI" id="CHEBI:29105"/>
        <label>2</label>
    </ligand>
</feature>
<dbReference type="GO" id="GO:0004035">
    <property type="term" value="F:alkaline phosphatase activity"/>
    <property type="evidence" value="ECO:0007669"/>
    <property type="project" value="UniProtKB-EC"/>
</dbReference>
<evidence type="ECO:0000256" key="4">
    <source>
        <dbReference type="SAM" id="SignalP"/>
    </source>
</evidence>
<keyword evidence="5" id="KW-0378">Hydrolase</keyword>
<proteinExistence type="inferred from homology"/>
<dbReference type="RefSeq" id="WP_168923451.1">
    <property type="nucleotide sequence ID" value="NZ_CP051461.1"/>
</dbReference>
<dbReference type="KEGG" id="pvac:HC248_03372"/>
<dbReference type="Pfam" id="PF00245">
    <property type="entry name" value="Alk_phosphatase"/>
    <property type="match status" value="1"/>
</dbReference>
<feature type="binding site" evidence="2">
    <location>
        <position position="249"/>
    </location>
    <ligand>
        <name>Mg(2+)</name>
        <dbReference type="ChEBI" id="CHEBI:18420"/>
    </ligand>
</feature>
<keyword evidence="6" id="KW-1185">Reference proteome</keyword>
<dbReference type="GO" id="GO:0046872">
    <property type="term" value="F:metal ion binding"/>
    <property type="evidence" value="ECO:0007669"/>
    <property type="project" value="UniProtKB-KW"/>
</dbReference>
<keyword evidence="2" id="KW-0862">Zinc</keyword>
<comment type="cofactor">
    <cofactor evidence="2">
        <name>Zn(2+)</name>
        <dbReference type="ChEBI" id="CHEBI:29105"/>
    </cofactor>
    <text evidence="2">Binds 2 Zn(2+) ions.</text>
</comment>
<feature type="signal peptide" evidence="4">
    <location>
        <begin position="1"/>
        <end position="29"/>
    </location>
</feature>
<dbReference type="AlphaFoldDB" id="A0A6H2HDS3"/>
<dbReference type="CDD" id="cd16012">
    <property type="entry name" value="ALP"/>
    <property type="match status" value="1"/>
</dbReference>
<feature type="binding site" evidence="2">
    <location>
        <position position="434"/>
    </location>
    <ligand>
        <name>Zn(2+)</name>
        <dbReference type="ChEBI" id="CHEBI:29105"/>
        <label>1</label>
    </ligand>
</feature>
<dbReference type="EMBL" id="CP051461">
    <property type="protein sequence ID" value="QJC58035.1"/>
    <property type="molecule type" value="Genomic_DNA"/>
</dbReference>
<evidence type="ECO:0000256" key="1">
    <source>
        <dbReference type="PIRSR" id="PIRSR601952-1"/>
    </source>
</evidence>
<feature type="binding site" evidence="2">
    <location>
        <position position="387"/>
    </location>
    <ligand>
        <name>Mg(2+)</name>
        <dbReference type="ChEBI" id="CHEBI:18420"/>
    </ligand>
</feature>
<dbReference type="Proteomes" id="UP000502041">
    <property type="component" value="Chromosome"/>
</dbReference>
<keyword evidence="2" id="KW-0460">Magnesium</keyword>